<keyword evidence="3" id="KW-1133">Transmembrane helix</keyword>
<reference evidence="5" key="2">
    <citation type="journal article" date="2024" name="Plant">
        <title>Genomic evolution and insights into agronomic trait innovations of Sesamum species.</title>
        <authorList>
            <person name="Miao H."/>
            <person name="Wang L."/>
            <person name="Qu L."/>
            <person name="Liu H."/>
            <person name="Sun Y."/>
            <person name="Le M."/>
            <person name="Wang Q."/>
            <person name="Wei S."/>
            <person name="Zheng Y."/>
            <person name="Lin W."/>
            <person name="Duan Y."/>
            <person name="Cao H."/>
            <person name="Xiong S."/>
            <person name="Wang X."/>
            <person name="Wei L."/>
            <person name="Li C."/>
            <person name="Ma Q."/>
            <person name="Ju M."/>
            <person name="Zhao R."/>
            <person name="Li G."/>
            <person name="Mu C."/>
            <person name="Tian Q."/>
            <person name="Mei H."/>
            <person name="Zhang T."/>
            <person name="Gao T."/>
            <person name="Zhang H."/>
        </authorList>
    </citation>
    <scope>NUCLEOTIDE SEQUENCE</scope>
    <source>
        <strain evidence="5">G02</strain>
    </source>
</reference>
<evidence type="ECO:0000256" key="3">
    <source>
        <dbReference type="ARBA" id="ARBA00022989"/>
    </source>
</evidence>
<gene>
    <name evidence="5" type="ORF">Sradi_0414800</name>
</gene>
<reference evidence="5" key="1">
    <citation type="submission" date="2020-06" db="EMBL/GenBank/DDBJ databases">
        <authorList>
            <person name="Li T."/>
            <person name="Hu X."/>
            <person name="Zhang T."/>
            <person name="Song X."/>
            <person name="Zhang H."/>
            <person name="Dai N."/>
            <person name="Sheng W."/>
            <person name="Hou X."/>
            <person name="Wei L."/>
        </authorList>
    </citation>
    <scope>NUCLEOTIDE SEQUENCE</scope>
    <source>
        <strain evidence="5">G02</strain>
        <tissue evidence="5">Leaf</tissue>
    </source>
</reference>
<dbReference type="GO" id="GO:0016020">
    <property type="term" value="C:membrane"/>
    <property type="evidence" value="ECO:0007669"/>
    <property type="project" value="UniProtKB-SubCell"/>
</dbReference>
<evidence type="ECO:0000256" key="1">
    <source>
        <dbReference type="ARBA" id="ARBA00004141"/>
    </source>
</evidence>
<organism evidence="5">
    <name type="scientific">Sesamum radiatum</name>
    <name type="common">Black benniseed</name>
    <dbReference type="NCBI Taxonomy" id="300843"/>
    <lineage>
        <taxon>Eukaryota</taxon>
        <taxon>Viridiplantae</taxon>
        <taxon>Streptophyta</taxon>
        <taxon>Embryophyta</taxon>
        <taxon>Tracheophyta</taxon>
        <taxon>Spermatophyta</taxon>
        <taxon>Magnoliopsida</taxon>
        <taxon>eudicotyledons</taxon>
        <taxon>Gunneridae</taxon>
        <taxon>Pentapetalae</taxon>
        <taxon>asterids</taxon>
        <taxon>lamiids</taxon>
        <taxon>Lamiales</taxon>
        <taxon>Pedaliaceae</taxon>
        <taxon>Sesamum</taxon>
    </lineage>
</organism>
<sequence>MSTESGKALKELSWAITTMSRPPSPNPHIPNLKIASKNLNSLLKSDFCEEHTNLLQVIPVATVAALLNDTVTSVENIADAVNELSSLANFKAKESTEADAESGNRSKIPHVIITVDGAADVKKDGQSSVQAV</sequence>
<name>A0AAW2W713_SESRA</name>
<comment type="subcellular location">
    <subcellularLocation>
        <location evidence="1">Membrane</location>
        <topology evidence="1">Multi-pass membrane protein</topology>
    </subcellularLocation>
</comment>
<dbReference type="EMBL" id="JACGWJ010000002">
    <property type="protein sequence ID" value="KAL0437069.1"/>
    <property type="molecule type" value="Genomic_DNA"/>
</dbReference>
<dbReference type="AlphaFoldDB" id="A0AAW2W713"/>
<dbReference type="PANTHER" id="PTHR31086">
    <property type="entry name" value="ALUMINUM-ACTIVATED MALATE TRANSPORTER 10"/>
    <property type="match status" value="1"/>
</dbReference>
<comment type="caution">
    <text evidence="5">The sequence shown here is derived from an EMBL/GenBank/DDBJ whole genome shotgun (WGS) entry which is preliminary data.</text>
</comment>
<evidence type="ECO:0000313" key="5">
    <source>
        <dbReference type="EMBL" id="KAL0437069.1"/>
    </source>
</evidence>
<evidence type="ECO:0000256" key="4">
    <source>
        <dbReference type="ARBA" id="ARBA00023136"/>
    </source>
</evidence>
<proteinExistence type="predicted"/>
<protein>
    <submittedName>
        <fullName evidence="5">Uncharacterized protein</fullName>
    </submittedName>
</protein>
<evidence type="ECO:0000256" key="2">
    <source>
        <dbReference type="ARBA" id="ARBA00022692"/>
    </source>
</evidence>
<keyword evidence="2" id="KW-0812">Transmembrane</keyword>
<accession>A0AAW2W713</accession>
<keyword evidence="4" id="KW-0472">Membrane</keyword>